<feature type="compositionally biased region" description="Polar residues" evidence="4">
    <location>
        <begin position="524"/>
        <end position="554"/>
    </location>
</feature>
<dbReference type="EMBL" id="NPHW01004085">
    <property type="protein sequence ID" value="OXV08480.1"/>
    <property type="molecule type" value="Genomic_DNA"/>
</dbReference>
<dbReference type="Pfam" id="PF24345">
    <property type="entry name" value="PH_24"/>
    <property type="match status" value="1"/>
</dbReference>
<dbReference type="GO" id="GO:0005634">
    <property type="term" value="C:nucleus"/>
    <property type="evidence" value="ECO:0007669"/>
    <property type="project" value="UniProtKB-SubCell"/>
</dbReference>
<feature type="region of interest" description="Disordered" evidence="4">
    <location>
        <begin position="1"/>
        <end position="507"/>
    </location>
</feature>
<name>A0A232LWC2_9EURO</name>
<keyword evidence="9" id="KW-1185">Reference proteome</keyword>
<evidence type="ECO:0000256" key="4">
    <source>
        <dbReference type="SAM" id="MobiDB-lite"/>
    </source>
</evidence>
<feature type="region of interest" description="Disordered" evidence="4">
    <location>
        <begin position="524"/>
        <end position="574"/>
    </location>
</feature>
<feature type="domain" description="PH" evidence="7">
    <location>
        <begin position="1361"/>
        <end position="1501"/>
    </location>
</feature>
<organism evidence="8 9">
    <name type="scientific">Elaphomyces granulatus</name>
    <dbReference type="NCBI Taxonomy" id="519963"/>
    <lineage>
        <taxon>Eukaryota</taxon>
        <taxon>Fungi</taxon>
        <taxon>Dikarya</taxon>
        <taxon>Ascomycota</taxon>
        <taxon>Pezizomycotina</taxon>
        <taxon>Eurotiomycetes</taxon>
        <taxon>Eurotiomycetidae</taxon>
        <taxon>Eurotiales</taxon>
        <taxon>Elaphomycetaceae</taxon>
        <taxon>Elaphomyces</taxon>
    </lineage>
</organism>
<comment type="subcellular location">
    <subcellularLocation>
        <location evidence="1">Nucleus</location>
    </subcellularLocation>
</comment>
<feature type="compositionally biased region" description="Polar residues" evidence="4">
    <location>
        <begin position="1322"/>
        <end position="1332"/>
    </location>
</feature>
<dbReference type="Proteomes" id="UP000243515">
    <property type="component" value="Unassembled WGS sequence"/>
</dbReference>
<comment type="caution">
    <text evidence="8">The sequence shown here is derived from an EMBL/GenBank/DDBJ whole genome shotgun (WGS) entry which is preliminary data.</text>
</comment>
<feature type="compositionally biased region" description="Polar residues" evidence="4">
    <location>
        <begin position="1029"/>
        <end position="1039"/>
    </location>
</feature>
<feature type="compositionally biased region" description="Polar residues" evidence="4">
    <location>
        <begin position="1059"/>
        <end position="1077"/>
    </location>
</feature>
<dbReference type="Pfam" id="PF24340">
    <property type="entry name" value="DH_2"/>
    <property type="match status" value="1"/>
</dbReference>
<dbReference type="InterPro" id="IPR056416">
    <property type="entry name" value="DH_2_fung"/>
</dbReference>
<feature type="compositionally biased region" description="Polar residues" evidence="4">
    <location>
        <begin position="1153"/>
        <end position="1162"/>
    </location>
</feature>
<dbReference type="InterPro" id="IPR051579">
    <property type="entry name" value="DDR_Transcriptional_Reg"/>
</dbReference>
<dbReference type="PANTHER" id="PTHR23196:SF1">
    <property type="entry name" value="PAX-INTERACTING PROTEIN 1"/>
    <property type="match status" value="1"/>
</dbReference>
<feature type="compositionally biased region" description="Basic residues" evidence="4">
    <location>
        <begin position="1104"/>
        <end position="1113"/>
    </location>
</feature>
<feature type="domain" description="DBL homology" evidence="5">
    <location>
        <begin position="613"/>
        <end position="818"/>
    </location>
</feature>
<dbReference type="OrthoDB" id="5408934at2759"/>
<feature type="region of interest" description="Disordered" evidence="4">
    <location>
        <begin position="1505"/>
        <end position="1527"/>
    </location>
</feature>
<reference evidence="8 9" key="1">
    <citation type="journal article" date="2015" name="Environ. Microbiol.">
        <title>Metagenome sequence of Elaphomyces granulatus from sporocarp tissue reveals Ascomycota ectomycorrhizal fingerprints of genome expansion and a Proteobacteria-rich microbiome.</title>
        <authorList>
            <person name="Quandt C.A."/>
            <person name="Kohler A."/>
            <person name="Hesse C.N."/>
            <person name="Sharpton T.J."/>
            <person name="Martin F."/>
            <person name="Spatafora J.W."/>
        </authorList>
    </citation>
    <scope>NUCLEOTIDE SEQUENCE [LARGE SCALE GENOMIC DNA]</scope>
    <source>
        <strain evidence="8 9">OSC145934</strain>
    </source>
</reference>
<feature type="compositionally biased region" description="Low complexity" evidence="4">
    <location>
        <begin position="1280"/>
        <end position="1292"/>
    </location>
</feature>
<evidence type="ECO:0000313" key="8">
    <source>
        <dbReference type="EMBL" id="OXV08480.1"/>
    </source>
</evidence>
<dbReference type="PANTHER" id="PTHR23196">
    <property type="entry name" value="PAX TRANSCRIPTION ACTIVATION DOMAIN INTERACTING PROTEIN"/>
    <property type="match status" value="1"/>
</dbReference>
<keyword evidence="3" id="KW-0539">Nucleus</keyword>
<feature type="compositionally biased region" description="Basic and acidic residues" evidence="4">
    <location>
        <begin position="113"/>
        <end position="125"/>
    </location>
</feature>
<feature type="domain" description="PH" evidence="6">
    <location>
        <begin position="831"/>
        <end position="972"/>
    </location>
</feature>
<feature type="compositionally biased region" description="Low complexity" evidence="4">
    <location>
        <begin position="1040"/>
        <end position="1051"/>
    </location>
</feature>
<feature type="compositionally biased region" description="Polar residues" evidence="4">
    <location>
        <begin position="1170"/>
        <end position="1190"/>
    </location>
</feature>
<evidence type="ECO:0000259" key="7">
    <source>
        <dbReference type="Pfam" id="PF24345"/>
    </source>
</evidence>
<feature type="compositionally biased region" description="Low complexity" evidence="4">
    <location>
        <begin position="219"/>
        <end position="230"/>
    </location>
</feature>
<feature type="region of interest" description="Disordered" evidence="4">
    <location>
        <begin position="1645"/>
        <end position="1689"/>
    </location>
</feature>
<dbReference type="GO" id="GO:0035861">
    <property type="term" value="C:site of double-strand break"/>
    <property type="evidence" value="ECO:0007669"/>
    <property type="project" value="TreeGrafter"/>
</dbReference>
<accession>A0A232LWC2</accession>
<feature type="compositionally biased region" description="Polar residues" evidence="4">
    <location>
        <begin position="1341"/>
        <end position="1364"/>
    </location>
</feature>
<dbReference type="InterPro" id="IPR056222">
    <property type="entry name" value="PH_23"/>
</dbReference>
<dbReference type="Pfam" id="PF24344">
    <property type="entry name" value="PH_23"/>
    <property type="match status" value="1"/>
</dbReference>
<proteinExistence type="predicted"/>
<evidence type="ECO:0000256" key="3">
    <source>
        <dbReference type="ARBA" id="ARBA00023242"/>
    </source>
</evidence>
<keyword evidence="2" id="KW-0227">DNA damage</keyword>
<protein>
    <recommendedName>
        <fullName evidence="10">DH domain-containing protein</fullName>
    </recommendedName>
</protein>
<sequence length="1772" mass="193275">MPSSPTPRRASHRGSAKSTLTRPKSVDIGTPHGIYDTNSVREKVRLWHQQGGGVITTTETVVGDDDENPPSEIKSEKAPEPPRVVTRPKADHRTSTTDTKARNRSSSAPKRRVISDKHWRKERSPPRTPLASASPPKRITVYETNDHFIPSKGEKRAPRIDEESCTTLSSGIADDGIRVYATPPSSRRHSKAKQVAKDDESDDESSITKYGPRRMPSVSASSSSSTSTKKAPGRQQNASQSEETIGMRRATPPPKDDDDWATSEADFSELSRRRARRGYNQGSRGNGRGHKGGIFSHVLDESRKMFAKPAPPAPPVPPVPPPPPVPPVPPTNRGDKIEAWLSATRDPFMDDDVSSVEIPAPLNTRSKRIQVPQEEGQRGNSDTSNEKAFHQRKGVGNDTGRRHSGDPSIISGDRKPSRESPPTLESQKPHYHDHKPLTTATLSTHSAKPGIHKTTKLSEADTTALPFEIDGGHSQSSGRETPAFSDGSEVSATEPPFSVKRRRPFPSTGVHRLSTIASVETLTTQDESISQDPKFQGFSRNRPSAKSIQNTSSTEPEEQGPFDPNSMSATSSGLRRRLTTHADLMSVLSDPQAGCRSVRSVRSIRTNKSRLARATLGDVLHELSLDETKYMRELRTLVGGVIPVLLTCVLSRSDSAIAAGLFRPSLDPKDDINFTKPIVNMGMALERLKTLHKRIPFDNSDALLNWAQGAQRVYRDYLKAWKLGFQDVIVNLAPTEEKEDNTSDTLSLDQGMARDDNGDIVDGDGEKVDVAYLLKRPLVRLKYLAKTFKGINTLKHSPKAEEIMITYQALVAEARRRSHEEKARLEDESAASIDATRARDPGNLAVLSDISIDQSRRVLARDVFNLSLHHSSGQLVDCRAELLLRDNLPTNGSGGDLLICEVDNTGRWLLFPPITSGCFSARSGTTKGELIVMIRSESDENQKWRELLSLKIDDEEVTREWIHLLGQDPVPPPICKTRSFIDQSRGLQSEIINEKGSIAASLSDDCYSLDSVEIDIPIGEKASILGRTTKSSVTRDGQGSNRSILSSSLTRTSRDSAHSIVTRNSDITPATSQSSPKTPRADSPSVSDLDKRQTPEDQSPTGLKRAKAKRRSRHAAEMSPSSTPPRVSLTPERDIPSPLSLHNSDRDLIEPKISTQVKATQSPKERPSKDSTFAGTQMRSTTHQRVSSVPSLDLPTIRKIRKSSPASTPARMDSDDPIEWDNVESKESIPDHLEAAPIPPPHRSPSPANLKPQGIPILSPSTVRLKRRSSSPLKHEYEPSSASESSSDSDTSTVRHYDMDSSSSDSSDEELEDDELQRRPSRSQAGQVTKSSAPEPLPNFDSETLSSSNAESQSPYRTIPSQSSRPSKAIASIFSWSIKGTWESLFPDECSIVVTPGLIEAYEITTTFPQSPPRSPGHASADAPSDRPLVALELTPLVPIRRGTVIDISIRSPPTERSRITSSNNIMFRSRNTDDCEALYALINYARINNPTYIALQNARGPYSGPPAGLERHNSTQSNKGSSWLGFPRRKNSYRASSARTPSVAMASESSVGTVSSAFSALKWFGAGSKMFGMARSTATSRTGSRDDSLYSSSMGSHIPGKLAGMAEAAKGADGIGLSNAKVRLYVRESVSKWRDMGAARLTIMPASPKPSRPGTATSAEGEHLTQEEAGEAVEGATETPAPPRREATQEKRILVRGKTCGEVLLDVCLGESSFERVARTGIAVSVWEGNEGGTVAKQGGVIGGSFRVYMIQMKSEAEAAYTFGMVGKLRY</sequence>
<gene>
    <name evidence="8" type="ORF">Egran_03757</name>
</gene>
<evidence type="ECO:0008006" key="10">
    <source>
        <dbReference type="Google" id="ProtNLM"/>
    </source>
</evidence>
<evidence type="ECO:0000259" key="5">
    <source>
        <dbReference type="Pfam" id="PF24340"/>
    </source>
</evidence>
<evidence type="ECO:0000256" key="2">
    <source>
        <dbReference type="ARBA" id="ARBA00022763"/>
    </source>
</evidence>
<feature type="compositionally biased region" description="Acidic residues" evidence="4">
    <location>
        <begin position="1306"/>
        <end position="1315"/>
    </location>
</feature>
<evidence type="ECO:0000313" key="9">
    <source>
        <dbReference type="Proteomes" id="UP000243515"/>
    </source>
</evidence>
<feature type="compositionally biased region" description="Polar residues" evidence="4">
    <location>
        <begin position="234"/>
        <end position="243"/>
    </location>
</feature>
<feature type="region of interest" description="Disordered" evidence="4">
    <location>
        <begin position="1029"/>
        <end position="1364"/>
    </location>
</feature>
<feature type="compositionally biased region" description="Basic and acidic residues" evidence="4">
    <location>
        <begin position="88"/>
        <end position="101"/>
    </location>
</feature>
<feature type="compositionally biased region" description="Basic and acidic residues" evidence="4">
    <location>
        <begin position="152"/>
        <end position="162"/>
    </location>
</feature>
<evidence type="ECO:0000259" key="6">
    <source>
        <dbReference type="Pfam" id="PF24344"/>
    </source>
</evidence>
<dbReference type="InterPro" id="IPR056223">
    <property type="entry name" value="PH_24"/>
</dbReference>
<feature type="compositionally biased region" description="Basic and acidic residues" evidence="4">
    <location>
        <begin position="1223"/>
        <end position="1234"/>
    </location>
</feature>
<feature type="compositionally biased region" description="Pro residues" evidence="4">
    <location>
        <begin position="309"/>
        <end position="330"/>
    </location>
</feature>
<evidence type="ECO:0000256" key="1">
    <source>
        <dbReference type="ARBA" id="ARBA00004123"/>
    </source>
</evidence>
<dbReference type="GO" id="GO:0006974">
    <property type="term" value="P:DNA damage response"/>
    <property type="evidence" value="ECO:0007669"/>
    <property type="project" value="UniProtKB-KW"/>
</dbReference>
<feature type="compositionally biased region" description="Basic and acidic residues" evidence="4">
    <location>
        <begin position="427"/>
        <end position="436"/>
    </location>
</feature>